<proteinExistence type="predicted"/>
<organism evidence="2 3">
    <name type="scientific">Fusarium albosuccineum</name>
    <dbReference type="NCBI Taxonomy" id="1237068"/>
    <lineage>
        <taxon>Eukaryota</taxon>
        <taxon>Fungi</taxon>
        <taxon>Dikarya</taxon>
        <taxon>Ascomycota</taxon>
        <taxon>Pezizomycotina</taxon>
        <taxon>Sordariomycetes</taxon>
        <taxon>Hypocreomycetidae</taxon>
        <taxon>Hypocreales</taxon>
        <taxon>Nectriaceae</taxon>
        <taxon>Fusarium</taxon>
        <taxon>Fusarium decemcellulare species complex</taxon>
    </lineage>
</organism>
<comment type="caution">
    <text evidence="2">The sequence shown here is derived from an EMBL/GenBank/DDBJ whole genome shotgun (WGS) entry which is preliminary data.</text>
</comment>
<reference evidence="2 3" key="1">
    <citation type="submission" date="2020-01" db="EMBL/GenBank/DDBJ databases">
        <title>Identification and distribution of gene clusters putatively required for synthesis of sphingolipid metabolism inhibitors in phylogenetically diverse species of the filamentous fungus Fusarium.</title>
        <authorList>
            <person name="Kim H.-S."/>
            <person name="Busman M."/>
            <person name="Brown D.W."/>
            <person name="Divon H."/>
            <person name="Uhlig S."/>
            <person name="Proctor R.H."/>
        </authorList>
    </citation>
    <scope>NUCLEOTIDE SEQUENCE [LARGE SCALE GENOMIC DNA]</scope>
    <source>
        <strain evidence="2 3">NRRL 20459</strain>
    </source>
</reference>
<dbReference type="AlphaFoldDB" id="A0A8H4L502"/>
<evidence type="ECO:0000256" key="1">
    <source>
        <dbReference type="SAM" id="MobiDB-lite"/>
    </source>
</evidence>
<feature type="region of interest" description="Disordered" evidence="1">
    <location>
        <begin position="49"/>
        <end position="84"/>
    </location>
</feature>
<protein>
    <submittedName>
        <fullName evidence="2">Uncharacterized protein</fullName>
    </submittedName>
</protein>
<keyword evidence="3" id="KW-1185">Reference proteome</keyword>
<feature type="compositionally biased region" description="Basic and acidic residues" evidence="1">
    <location>
        <begin position="73"/>
        <end position="84"/>
    </location>
</feature>
<dbReference type="EMBL" id="JAADYS010001746">
    <property type="protein sequence ID" value="KAF4461299.1"/>
    <property type="molecule type" value="Genomic_DNA"/>
</dbReference>
<dbReference type="Proteomes" id="UP000554235">
    <property type="component" value="Unassembled WGS sequence"/>
</dbReference>
<name>A0A8H4L502_9HYPO</name>
<gene>
    <name evidence="2" type="ORF">FALBO_11906</name>
</gene>
<accession>A0A8H4L502</accession>
<sequence>MLPNIVTICNTTRNISNRATTLKPQMAAVPARMGAIEFTIYERAYRALPDMPESDLDKDDDIKDSDKDDIETDGLKTEPEGSVL</sequence>
<evidence type="ECO:0000313" key="3">
    <source>
        <dbReference type="Proteomes" id="UP000554235"/>
    </source>
</evidence>
<evidence type="ECO:0000313" key="2">
    <source>
        <dbReference type="EMBL" id="KAF4461299.1"/>
    </source>
</evidence>